<evidence type="ECO:0000256" key="1">
    <source>
        <dbReference type="SAM" id="MobiDB-lite"/>
    </source>
</evidence>
<dbReference type="Proteomes" id="UP001165481">
    <property type="component" value="Unassembled WGS sequence"/>
</dbReference>
<name>A0ABT7INV7_9BURK</name>
<organism evidence="2 3">
    <name type="scientific">Mesosutterella faecium</name>
    <dbReference type="NCBI Taxonomy" id="2925194"/>
    <lineage>
        <taxon>Bacteria</taxon>
        <taxon>Pseudomonadati</taxon>
        <taxon>Pseudomonadota</taxon>
        <taxon>Betaproteobacteria</taxon>
        <taxon>Burkholderiales</taxon>
        <taxon>Sutterellaceae</taxon>
        <taxon>Mesosutterella</taxon>
    </lineage>
</organism>
<protein>
    <submittedName>
        <fullName evidence="2">Uncharacterized protein</fullName>
    </submittedName>
</protein>
<reference evidence="2" key="1">
    <citation type="submission" date="2023-03" db="EMBL/GenBank/DDBJ databases">
        <title>Mesosutterella sp. nov. isolated from porcine feces.</title>
        <authorList>
            <person name="Yu S."/>
        </authorList>
    </citation>
    <scope>NUCLEOTIDE SEQUENCE</scope>
    <source>
        <strain evidence="2">AGMB02718</strain>
    </source>
</reference>
<feature type="compositionally biased region" description="Basic and acidic residues" evidence="1">
    <location>
        <begin position="1"/>
        <end position="13"/>
    </location>
</feature>
<comment type="caution">
    <text evidence="2">The sequence shown here is derived from an EMBL/GenBank/DDBJ whole genome shotgun (WGS) entry which is preliminary data.</text>
</comment>
<keyword evidence="3" id="KW-1185">Reference proteome</keyword>
<dbReference type="RefSeq" id="WP_243377758.1">
    <property type="nucleotide sequence ID" value="NZ_JAKZJU020000001.1"/>
</dbReference>
<proteinExistence type="predicted"/>
<evidence type="ECO:0000313" key="2">
    <source>
        <dbReference type="EMBL" id="MDL2060071.1"/>
    </source>
</evidence>
<feature type="region of interest" description="Disordered" evidence="1">
    <location>
        <begin position="1"/>
        <end position="26"/>
    </location>
</feature>
<sequence>MPERSLSEEEKNLSRTGADCSRNDAGGLTVRDKLAVPPASSERHRLMKKSALKGELKPIFDEFDSLFKALSEK</sequence>
<evidence type="ECO:0000313" key="3">
    <source>
        <dbReference type="Proteomes" id="UP001165481"/>
    </source>
</evidence>
<gene>
    <name evidence="2" type="ORF">MUN46_009010</name>
</gene>
<dbReference type="EMBL" id="JAKZJU020000001">
    <property type="protein sequence ID" value="MDL2060071.1"/>
    <property type="molecule type" value="Genomic_DNA"/>
</dbReference>
<accession>A0ABT7INV7</accession>